<dbReference type="InterPro" id="IPR050713">
    <property type="entry name" value="RTP_Phos/Ushers"/>
</dbReference>
<dbReference type="GO" id="GO:0016020">
    <property type="term" value="C:membrane"/>
    <property type="evidence" value="ECO:0007669"/>
    <property type="project" value="UniProtKB-SubCell"/>
</dbReference>
<organism evidence="2 3">
    <name type="scientific">Meganyctiphanes norvegica</name>
    <name type="common">Northern krill</name>
    <name type="synonym">Thysanopoda norvegica</name>
    <dbReference type="NCBI Taxonomy" id="48144"/>
    <lineage>
        <taxon>Eukaryota</taxon>
        <taxon>Metazoa</taxon>
        <taxon>Ecdysozoa</taxon>
        <taxon>Arthropoda</taxon>
        <taxon>Crustacea</taxon>
        <taxon>Multicrustacea</taxon>
        <taxon>Malacostraca</taxon>
        <taxon>Eumalacostraca</taxon>
        <taxon>Eucarida</taxon>
        <taxon>Euphausiacea</taxon>
        <taxon>Euphausiidae</taxon>
        <taxon>Meganyctiphanes</taxon>
    </lineage>
</organism>
<dbReference type="Pfam" id="PF00041">
    <property type="entry name" value="fn3"/>
    <property type="match status" value="2"/>
</dbReference>
<evidence type="ECO:0000313" key="2">
    <source>
        <dbReference type="EMBL" id="CAL4090013.1"/>
    </source>
</evidence>
<feature type="non-terminal residue" evidence="2">
    <location>
        <position position="176"/>
    </location>
</feature>
<feature type="domain" description="Fibronectin type-III" evidence="1">
    <location>
        <begin position="1"/>
        <end position="72"/>
    </location>
</feature>
<feature type="non-terminal residue" evidence="2">
    <location>
        <position position="1"/>
    </location>
</feature>
<gene>
    <name evidence="2" type="ORF">MNOR_LOCUS13943</name>
</gene>
<dbReference type="InterPro" id="IPR013783">
    <property type="entry name" value="Ig-like_fold"/>
</dbReference>
<dbReference type="SMART" id="SM00060">
    <property type="entry name" value="FN3"/>
    <property type="match status" value="2"/>
</dbReference>
<sequence length="176" mass="19025">WNQPLDNPCHITNYTVIWANSSGGTVQDTVIKAPYNITGLAACTNYTITVIAYTEKGPGEPTDNVTLTTETDVPGKIHNVTRISATSYSLEMNWSRPLDNPCHITNYTVIWATSSGEIEQDTVTETLYNITGLAACTNYIITIIANTYVGSGEPSDSVNLTTLTDVPGKSTNVTDK</sequence>
<feature type="domain" description="Fibronectin type-III" evidence="1">
    <location>
        <begin position="73"/>
        <end position="165"/>
    </location>
</feature>
<evidence type="ECO:0000259" key="1">
    <source>
        <dbReference type="PROSITE" id="PS50853"/>
    </source>
</evidence>
<name>A0AAV2QMK8_MEGNR</name>
<accession>A0AAV2QMK8</accession>
<dbReference type="AlphaFoldDB" id="A0AAV2QMK8"/>
<reference evidence="2 3" key="1">
    <citation type="submission" date="2024-05" db="EMBL/GenBank/DDBJ databases">
        <authorList>
            <person name="Wallberg A."/>
        </authorList>
    </citation>
    <scope>NUCLEOTIDE SEQUENCE [LARGE SCALE GENOMIC DNA]</scope>
</reference>
<dbReference type="CDD" id="cd00063">
    <property type="entry name" value="FN3"/>
    <property type="match status" value="2"/>
</dbReference>
<dbReference type="PROSITE" id="PS50853">
    <property type="entry name" value="FN3"/>
    <property type="match status" value="2"/>
</dbReference>
<dbReference type="EMBL" id="CAXKWB010008187">
    <property type="protein sequence ID" value="CAL4090013.1"/>
    <property type="molecule type" value="Genomic_DNA"/>
</dbReference>
<dbReference type="InterPro" id="IPR003961">
    <property type="entry name" value="FN3_dom"/>
</dbReference>
<proteinExistence type="predicted"/>
<evidence type="ECO:0000313" key="3">
    <source>
        <dbReference type="Proteomes" id="UP001497623"/>
    </source>
</evidence>
<protein>
    <recommendedName>
        <fullName evidence="1">Fibronectin type-III domain-containing protein</fullName>
    </recommendedName>
</protein>
<dbReference type="SUPFAM" id="SSF49265">
    <property type="entry name" value="Fibronectin type III"/>
    <property type="match status" value="1"/>
</dbReference>
<dbReference type="Proteomes" id="UP001497623">
    <property type="component" value="Unassembled WGS sequence"/>
</dbReference>
<dbReference type="InterPro" id="IPR036116">
    <property type="entry name" value="FN3_sf"/>
</dbReference>
<dbReference type="Gene3D" id="2.60.40.10">
    <property type="entry name" value="Immunoglobulins"/>
    <property type="match status" value="2"/>
</dbReference>
<dbReference type="PANTHER" id="PTHR46957">
    <property type="entry name" value="CYTOKINE RECEPTOR"/>
    <property type="match status" value="1"/>
</dbReference>
<dbReference type="PANTHER" id="PTHR46957:SF3">
    <property type="entry name" value="CYTOKINE RECEPTOR"/>
    <property type="match status" value="1"/>
</dbReference>
<keyword evidence="3" id="KW-1185">Reference proteome</keyword>
<comment type="caution">
    <text evidence="2">The sequence shown here is derived from an EMBL/GenBank/DDBJ whole genome shotgun (WGS) entry which is preliminary data.</text>
</comment>